<keyword evidence="8 9" id="KW-0924">Ammonia transport</keyword>
<accession>A0A8J4ASP7</accession>
<dbReference type="GO" id="GO:0097272">
    <property type="term" value="P:ammonium homeostasis"/>
    <property type="evidence" value="ECO:0007669"/>
    <property type="project" value="TreeGrafter"/>
</dbReference>
<dbReference type="PROSITE" id="PS01219">
    <property type="entry name" value="AMMONIUM_TRANSP"/>
    <property type="match status" value="1"/>
</dbReference>
<dbReference type="InterPro" id="IPR029020">
    <property type="entry name" value="Ammonium/urea_transptr"/>
</dbReference>
<feature type="transmembrane region" description="Helical" evidence="9">
    <location>
        <begin position="405"/>
        <end position="425"/>
    </location>
</feature>
<evidence type="ECO:0000256" key="10">
    <source>
        <dbReference type="SAM" id="MobiDB-lite"/>
    </source>
</evidence>
<feature type="transmembrane region" description="Helical" evidence="9">
    <location>
        <begin position="459"/>
        <end position="485"/>
    </location>
</feature>
<dbReference type="AlphaFoldDB" id="A0A8J4ASP7"/>
<dbReference type="NCBIfam" id="TIGR00836">
    <property type="entry name" value="amt"/>
    <property type="match status" value="1"/>
</dbReference>
<evidence type="ECO:0000256" key="4">
    <source>
        <dbReference type="ARBA" id="ARBA00022448"/>
    </source>
</evidence>
<feature type="transmembrane region" description="Helical" evidence="9">
    <location>
        <begin position="373"/>
        <end position="398"/>
    </location>
</feature>
<feature type="transmembrane region" description="Helical" evidence="9">
    <location>
        <begin position="75"/>
        <end position="95"/>
    </location>
</feature>
<feature type="compositionally biased region" description="Basic and acidic residues" evidence="10">
    <location>
        <begin position="528"/>
        <end position="539"/>
    </location>
</feature>
<evidence type="ECO:0000256" key="8">
    <source>
        <dbReference type="ARBA" id="ARBA00023177"/>
    </source>
</evidence>
<feature type="domain" description="Ammonium transporter AmtB-like" evidence="11">
    <location>
        <begin position="71"/>
        <end position="505"/>
    </location>
</feature>
<dbReference type="PANTHER" id="PTHR11730">
    <property type="entry name" value="AMMONIUM TRANSPORTER"/>
    <property type="match status" value="1"/>
</dbReference>
<evidence type="ECO:0000259" key="11">
    <source>
        <dbReference type="Pfam" id="PF00909"/>
    </source>
</evidence>
<reference evidence="12" key="1">
    <citation type="journal article" date="2021" name="Proc. Natl. Acad. Sci. U.S.A.">
        <title>Three genomes in the algal genus Volvox reveal the fate of a haploid sex-determining region after a transition to homothallism.</title>
        <authorList>
            <person name="Yamamoto K."/>
            <person name="Hamaji T."/>
            <person name="Kawai-Toyooka H."/>
            <person name="Matsuzaki R."/>
            <person name="Takahashi F."/>
            <person name="Nishimura Y."/>
            <person name="Kawachi M."/>
            <person name="Noguchi H."/>
            <person name="Minakuchi Y."/>
            <person name="Umen J.G."/>
            <person name="Toyoda A."/>
            <person name="Nozaki H."/>
        </authorList>
    </citation>
    <scope>NUCLEOTIDE SEQUENCE</scope>
    <source>
        <strain evidence="12">NIES-3780</strain>
    </source>
</reference>
<feature type="transmembrane region" description="Helical" evidence="9">
    <location>
        <begin position="195"/>
        <end position="216"/>
    </location>
</feature>
<keyword evidence="6 9" id="KW-1133">Transmembrane helix</keyword>
<dbReference type="PANTHER" id="PTHR11730:SF6">
    <property type="entry name" value="AMMONIUM TRANSPORTER"/>
    <property type="match status" value="1"/>
</dbReference>
<evidence type="ECO:0000256" key="7">
    <source>
        <dbReference type="ARBA" id="ARBA00023136"/>
    </source>
</evidence>
<dbReference type="GO" id="GO:0005886">
    <property type="term" value="C:plasma membrane"/>
    <property type="evidence" value="ECO:0007669"/>
    <property type="project" value="UniProtKB-SubCell"/>
</dbReference>
<protein>
    <recommendedName>
        <fullName evidence="9">Ammonium transporter</fullName>
    </recommendedName>
</protein>
<evidence type="ECO:0000313" key="13">
    <source>
        <dbReference type="Proteomes" id="UP000747399"/>
    </source>
</evidence>
<keyword evidence="13" id="KW-1185">Reference proteome</keyword>
<dbReference type="EMBL" id="BNCO01000003">
    <property type="protein sequence ID" value="GIL45374.1"/>
    <property type="molecule type" value="Genomic_DNA"/>
</dbReference>
<dbReference type="GO" id="GO:0008519">
    <property type="term" value="F:ammonium channel activity"/>
    <property type="evidence" value="ECO:0007669"/>
    <property type="project" value="InterPro"/>
</dbReference>
<dbReference type="Proteomes" id="UP000747399">
    <property type="component" value="Unassembled WGS sequence"/>
</dbReference>
<feature type="region of interest" description="Disordered" evidence="10">
    <location>
        <begin position="513"/>
        <end position="539"/>
    </location>
</feature>
<feature type="transmembrane region" description="Helical" evidence="9">
    <location>
        <begin position="318"/>
        <end position="340"/>
    </location>
</feature>
<feature type="transmembrane region" description="Helical" evidence="9">
    <location>
        <begin position="107"/>
        <end position="126"/>
    </location>
</feature>
<dbReference type="FunFam" id="1.10.3430.10:FF:000016">
    <property type="entry name" value="Ammonium transporter"/>
    <property type="match status" value="1"/>
</dbReference>
<evidence type="ECO:0000256" key="3">
    <source>
        <dbReference type="ARBA" id="ARBA00011036"/>
    </source>
</evidence>
<comment type="similarity">
    <text evidence="2 9">Belongs to the ammonia transporter channel (TC 1.A.11.2) family.</text>
</comment>
<feature type="transmembrane region" description="Helical" evidence="9">
    <location>
        <begin position="169"/>
        <end position="188"/>
    </location>
</feature>
<comment type="subcellular location">
    <subcellularLocation>
        <location evidence="9">Cell membrane</location>
        <topology evidence="9">Multi-pass membrane protein</topology>
    </subcellularLocation>
    <subcellularLocation>
        <location evidence="1">Membrane</location>
        <topology evidence="1">Multi-pass membrane protein</topology>
    </subcellularLocation>
</comment>
<evidence type="ECO:0000313" key="12">
    <source>
        <dbReference type="EMBL" id="GIL45374.1"/>
    </source>
</evidence>
<dbReference type="InterPro" id="IPR018047">
    <property type="entry name" value="Ammonium_transpt_CS"/>
</dbReference>
<feature type="transmembrane region" description="Helical" evidence="9">
    <location>
        <begin position="243"/>
        <end position="264"/>
    </location>
</feature>
<dbReference type="InterPro" id="IPR001905">
    <property type="entry name" value="Ammonium_transpt"/>
</dbReference>
<evidence type="ECO:0000256" key="9">
    <source>
        <dbReference type="RuleBase" id="RU362002"/>
    </source>
</evidence>
<name>A0A8J4ASP7_9CHLO</name>
<evidence type="ECO:0000256" key="2">
    <source>
        <dbReference type="ARBA" id="ARBA00005887"/>
    </source>
</evidence>
<feature type="transmembrane region" description="Helical" evidence="9">
    <location>
        <begin position="285"/>
        <end position="302"/>
    </location>
</feature>
<dbReference type="Gene3D" id="1.10.3430.10">
    <property type="entry name" value="Ammonium transporter AmtB like domains"/>
    <property type="match status" value="1"/>
</dbReference>
<keyword evidence="5 9" id="KW-0812">Transmembrane</keyword>
<evidence type="ECO:0000256" key="5">
    <source>
        <dbReference type="ARBA" id="ARBA00022692"/>
    </source>
</evidence>
<comment type="similarity">
    <text evidence="3">Belongs to the ammonium transporter (TC 2.A.49) family. Rh subfamily.</text>
</comment>
<keyword evidence="4 9" id="KW-0813">Transport</keyword>
<evidence type="ECO:0000256" key="1">
    <source>
        <dbReference type="ARBA" id="ARBA00004141"/>
    </source>
</evidence>
<organism evidence="12 13">
    <name type="scientific">Volvox africanus</name>
    <dbReference type="NCBI Taxonomy" id="51714"/>
    <lineage>
        <taxon>Eukaryota</taxon>
        <taxon>Viridiplantae</taxon>
        <taxon>Chlorophyta</taxon>
        <taxon>core chlorophytes</taxon>
        <taxon>Chlorophyceae</taxon>
        <taxon>CS clade</taxon>
        <taxon>Chlamydomonadales</taxon>
        <taxon>Volvocaceae</taxon>
        <taxon>Volvox</taxon>
    </lineage>
</organism>
<dbReference type="SUPFAM" id="SSF111352">
    <property type="entry name" value="Ammonium transporter"/>
    <property type="match status" value="1"/>
</dbReference>
<sequence length="539" mass="57424">MSTSLTATDIGSCNAATILSLLQYGIQKNDIQTLCEDGCRSYQDCVNAYLLSQTAAANAKASEVSESLDVAFMLYNSYLVFMMQLGFAVLCAGSLRSKNCMNILLKNVLDSCVGAIGFYLFGYAFAYGLKPNDDGNGFIGNWNFALSYTTKVSHDDDSDGFSKFGWHNFFFQWSFCAAATTILSGAVAERCNFAAYLLYSFFLSSFVYPVVVHWVWSSQGWLSAFNTDHDGNASILRVGAVDFAGSGVVHMTGGFASLMGAWIIGPRVGRFAADGSVNEMKGHSATLVVMGTFLLWFGWFGFNPGSNLVIASTTATRIVSRVAVCTAMSGGAGGVGMLLYKYVTTRSWDTVGTCNGVLAGLVAVTSGCAVIEPWAAIICGLVAAVIFCIVDHFTLYVLKVDDPVSAFPLHGGVGMFGVLFTGLLAQADYVSEVYGSTEWGSTAKSGKRYGILYGGHGQILLANFVEVLSIIGWSCFMMGTFFFILNKIGLLRVSVDAELAGLDITNRLKSGTPACNGVPESSQPGSSGDRHQGEKGLGP</sequence>
<keyword evidence="7 9" id="KW-0472">Membrane</keyword>
<dbReference type="InterPro" id="IPR002229">
    <property type="entry name" value="RhesusRHD"/>
</dbReference>
<dbReference type="PRINTS" id="PR00342">
    <property type="entry name" value="RHESUSRHD"/>
</dbReference>
<proteinExistence type="inferred from homology"/>
<dbReference type="InterPro" id="IPR024041">
    <property type="entry name" value="NH4_transpt_AmtB-like_dom"/>
</dbReference>
<feature type="transmembrane region" description="Helical" evidence="9">
    <location>
        <begin position="347"/>
        <end position="367"/>
    </location>
</feature>
<evidence type="ECO:0000256" key="6">
    <source>
        <dbReference type="ARBA" id="ARBA00022989"/>
    </source>
</evidence>
<gene>
    <name evidence="12" type="ORF">Vafri_2625</name>
</gene>
<dbReference type="Pfam" id="PF00909">
    <property type="entry name" value="Ammonium_transp"/>
    <property type="match status" value="1"/>
</dbReference>
<comment type="caution">
    <text evidence="12">The sequence shown here is derived from an EMBL/GenBank/DDBJ whole genome shotgun (WGS) entry which is preliminary data.</text>
</comment>